<dbReference type="SUPFAM" id="SSF53756">
    <property type="entry name" value="UDP-Glycosyltransferase/glycogen phosphorylase"/>
    <property type="match status" value="1"/>
</dbReference>
<evidence type="ECO:0000313" key="6">
    <source>
        <dbReference type="EMBL" id="KAF4140115.1"/>
    </source>
</evidence>
<dbReference type="PANTHER" id="PTHR45947:SF3">
    <property type="entry name" value="SULFOQUINOVOSYL TRANSFERASE SQD2"/>
    <property type="match status" value="1"/>
</dbReference>
<dbReference type="Proteomes" id="UP000704712">
    <property type="component" value="Unassembled WGS sequence"/>
</dbReference>
<dbReference type="CDD" id="cd03801">
    <property type="entry name" value="GT4_PimA-like"/>
    <property type="match status" value="1"/>
</dbReference>
<accession>A0A833WKW3</accession>
<dbReference type="Pfam" id="PF00534">
    <property type="entry name" value="Glycos_transf_1"/>
    <property type="match status" value="1"/>
</dbReference>
<keyword evidence="1" id="KW-0328">Glycosyltransferase</keyword>
<reference evidence="4" key="1">
    <citation type="submission" date="2020-04" db="EMBL/GenBank/DDBJ databases">
        <title>Hybrid Assembly of Korean Phytophthora infestans isolates.</title>
        <authorList>
            <person name="Prokchorchik M."/>
            <person name="Lee Y."/>
            <person name="Seo J."/>
            <person name="Cho J.-H."/>
            <person name="Park Y.-E."/>
            <person name="Jang D.-C."/>
            <person name="Im J.-S."/>
            <person name="Choi J.-G."/>
            <person name="Park H.-J."/>
            <person name="Lee G.-B."/>
            <person name="Lee Y.-G."/>
            <person name="Hong S.-Y."/>
            <person name="Cho K."/>
            <person name="Sohn K.H."/>
        </authorList>
    </citation>
    <scope>NUCLEOTIDE SEQUENCE</scope>
    <source>
        <strain evidence="4">KR_1_A1</strain>
        <strain evidence="5">KR_2_A2</strain>
    </source>
</reference>
<dbReference type="PANTHER" id="PTHR45947">
    <property type="entry name" value="SULFOQUINOVOSYL TRANSFERASE SQD2"/>
    <property type="match status" value="1"/>
</dbReference>
<keyword evidence="2" id="KW-0732">Signal</keyword>
<dbReference type="EMBL" id="JAACNO010003295">
    <property type="protein sequence ID" value="KAF4127305.1"/>
    <property type="molecule type" value="Genomic_DNA"/>
</dbReference>
<organism evidence="4 7">
    <name type="scientific">Phytophthora infestans</name>
    <name type="common">Potato late blight agent</name>
    <name type="synonym">Botrytis infestans</name>
    <dbReference type="NCBI Taxonomy" id="4787"/>
    <lineage>
        <taxon>Eukaryota</taxon>
        <taxon>Sar</taxon>
        <taxon>Stramenopiles</taxon>
        <taxon>Oomycota</taxon>
        <taxon>Peronosporomycetes</taxon>
        <taxon>Peronosporales</taxon>
        <taxon>Peronosporaceae</taxon>
        <taxon>Phytophthora</taxon>
    </lineage>
</organism>
<keyword evidence="4" id="KW-0808">Transferase</keyword>
<proteinExistence type="predicted"/>
<evidence type="ECO:0000256" key="1">
    <source>
        <dbReference type="ARBA" id="ARBA00022676"/>
    </source>
</evidence>
<feature type="domain" description="Glycosyl transferase family 1" evidence="3">
    <location>
        <begin position="377"/>
        <end position="537"/>
    </location>
</feature>
<sequence>MMWVFCVIFVPVAVAQSPTLMITFPAQHSWWQVSNDDGLLETLPIYFQTRNFRVPDDGFLLVTGDSVPDQGYRHMSDATSLFLDGIDPGTHFWKLELRAWNNLSSTAAETTLHVEIVVDPSNKNSPWSYKLREDETKPTVLFNPDMCALCTREVLPVCYVSSTSSAFDGQRRMWLQIMEGLSKVDFQFEVKTFERVVTDTPFARALRRLNVSVEGLPIEIARNELPDEEATSDGASEALLQSFYRQFSWAKNDSRQIMTLDQQFLSKLQPPFAARIWSKLVDSLASCSDGLIVFSNSRSLSDELLVLAARLAGPRAIVMELANLHPTRVDVDVLLAPSHFAKEHYSIVRNVRAHNTFVLSTGVDTQKFTPTRSPISTEEHFVIGYVGRLSSEKSLGILLAAMKNLAPICPRCSLRIIGDGPQKIQLKELAAEWGLLGASVEFVNGIYNEEALVRTLRGMHVFASPMFTETLGLAVLEAMSVGLPVVGFISAGTGEFLVDNLNCIAVTKATPDKFTDALLLLVKDRERRLRLGDQARRTVNERFSTRIALEQYAKLYKRIGRSSCRGNGKTGAPRTGDSVVYE</sequence>
<dbReference type="EMBL" id="JAACNO010001512">
    <property type="protein sequence ID" value="KAF4140115.1"/>
    <property type="molecule type" value="Genomic_DNA"/>
</dbReference>
<evidence type="ECO:0000259" key="3">
    <source>
        <dbReference type="Pfam" id="PF00534"/>
    </source>
</evidence>
<evidence type="ECO:0000313" key="4">
    <source>
        <dbReference type="EMBL" id="KAF4044748.1"/>
    </source>
</evidence>
<name>A0A833WKW3_PHYIN</name>
<dbReference type="InterPro" id="IPR001296">
    <property type="entry name" value="Glyco_trans_1"/>
</dbReference>
<protein>
    <submittedName>
        <fullName evidence="4">Glycosyl transferases group 1</fullName>
    </submittedName>
</protein>
<feature type="signal peptide" evidence="2">
    <location>
        <begin position="1"/>
        <end position="15"/>
    </location>
</feature>
<evidence type="ECO:0000256" key="2">
    <source>
        <dbReference type="SAM" id="SignalP"/>
    </source>
</evidence>
<dbReference type="Gene3D" id="3.40.50.2000">
    <property type="entry name" value="Glycogen Phosphorylase B"/>
    <property type="match status" value="2"/>
</dbReference>
<dbReference type="Proteomes" id="UP000602510">
    <property type="component" value="Unassembled WGS sequence"/>
</dbReference>
<evidence type="ECO:0000313" key="5">
    <source>
        <dbReference type="EMBL" id="KAF4127305.1"/>
    </source>
</evidence>
<comment type="caution">
    <text evidence="4">The sequence shown here is derived from an EMBL/GenBank/DDBJ whole genome shotgun (WGS) entry which is preliminary data.</text>
</comment>
<dbReference type="InterPro" id="IPR050194">
    <property type="entry name" value="Glycosyltransferase_grp1"/>
</dbReference>
<evidence type="ECO:0000313" key="7">
    <source>
        <dbReference type="Proteomes" id="UP000602510"/>
    </source>
</evidence>
<keyword evidence="7" id="KW-1185">Reference proteome</keyword>
<dbReference type="GO" id="GO:0016757">
    <property type="term" value="F:glycosyltransferase activity"/>
    <property type="evidence" value="ECO:0007669"/>
    <property type="project" value="UniProtKB-KW"/>
</dbReference>
<feature type="chain" id="PRO_5032502241" evidence="2">
    <location>
        <begin position="16"/>
        <end position="582"/>
    </location>
</feature>
<dbReference type="AlphaFoldDB" id="A0A833WKW3"/>
<gene>
    <name evidence="4" type="ORF">GN244_ATG02975</name>
    <name evidence="6" type="ORF">GN958_ATG10724</name>
    <name evidence="5" type="ORF">GN958_ATG23504</name>
</gene>
<dbReference type="EMBL" id="WSZM01000062">
    <property type="protein sequence ID" value="KAF4044748.1"/>
    <property type="molecule type" value="Genomic_DNA"/>
</dbReference>